<comment type="subcellular location">
    <subcellularLocation>
        <location evidence="1 10">Cell outer membrane</location>
        <topology evidence="1 10">Multi-pass membrane protein</topology>
    </subcellularLocation>
</comment>
<reference evidence="14 15" key="1">
    <citation type="submission" date="2016-02" db="EMBL/GenBank/DDBJ databases">
        <authorList>
            <person name="Wen L."/>
            <person name="He K."/>
            <person name="Yang H."/>
        </authorList>
    </citation>
    <scope>NUCLEOTIDE SEQUENCE [LARGE SCALE GENOMIC DNA]</scope>
    <source>
        <strain evidence="14 15">GED7880</strain>
    </source>
</reference>
<dbReference type="Gene3D" id="2.170.130.10">
    <property type="entry name" value="TonB-dependent receptor, plug domain"/>
    <property type="match status" value="1"/>
</dbReference>
<evidence type="ECO:0000256" key="10">
    <source>
        <dbReference type="PROSITE-ProRule" id="PRU01360"/>
    </source>
</evidence>
<comment type="caution">
    <text evidence="14">The sequence shown here is derived from an EMBL/GenBank/DDBJ whole genome shotgun (WGS) entry which is preliminary data.</text>
</comment>
<dbReference type="PATRIC" id="fig|28125.4.peg.2493"/>
<dbReference type="InterPro" id="IPR000531">
    <property type="entry name" value="Beta-barrel_TonB"/>
</dbReference>
<dbReference type="Gene3D" id="2.40.170.20">
    <property type="entry name" value="TonB-dependent receptor, beta-barrel domain"/>
    <property type="match status" value="1"/>
</dbReference>
<evidence type="ECO:0000256" key="6">
    <source>
        <dbReference type="ARBA" id="ARBA00023077"/>
    </source>
</evidence>
<evidence type="ECO:0000313" key="14">
    <source>
        <dbReference type="EMBL" id="KXO14448.1"/>
    </source>
</evidence>
<dbReference type="InterPro" id="IPR012910">
    <property type="entry name" value="Plug_dom"/>
</dbReference>
<feature type="domain" description="TonB-dependent receptor-like beta-barrel" evidence="12">
    <location>
        <begin position="377"/>
        <end position="864"/>
    </location>
</feature>
<dbReference type="InterPro" id="IPR008969">
    <property type="entry name" value="CarboxyPept-like_regulatory"/>
</dbReference>
<dbReference type="GO" id="GO:0044718">
    <property type="term" value="P:siderophore transmembrane transport"/>
    <property type="evidence" value="ECO:0007669"/>
    <property type="project" value="TreeGrafter"/>
</dbReference>
<dbReference type="GO" id="GO:0015344">
    <property type="term" value="F:siderophore uptake transmembrane transporter activity"/>
    <property type="evidence" value="ECO:0007669"/>
    <property type="project" value="TreeGrafter"/>
</dbReference>
<name>A0A137SPQ5_9BACT</name>
<dbReference type="EMBL" id="LTAG01000140">
    <property type="protein sequence ID" value="KXO14448.1"/>
    <property type="molecule type" value="Genomic_DNA"/>
</dbReference>
<evidence type="ECO:0000259" key="12">
    <source>
        <dbReference type="Pfam" id="PF00593"/>
    </source>
</evidence>
<evidence type="ECO:0000256" key="9">
    <source>
        <dbReference type="ARBA" id="ARBA00023237"/>
    </source>
</evidence>
<dbReference type="InterPro" id="IPR037066">
    <property type="entry name" value="Plug_dom_sf"/>
</dbReference>
<dbReference type="STRING" id="28125.HMPREF3202_02499"/>
<gene>
    <name evidence="14" type="ORF">HMPREF3202_02499</name>
</gene>
<dbReference type="PANTHER" id="PTHR30069:SF29">
    <property type="entry name" value="HEMOGLOBIN AND HEMOGLOBIN-HAPTOGLOBIN-BINDING PROTEIN 1-RELATED"/>
    <property type="match status" value="1"/>
</dbReference>
<evidence type="ECO:0000256" key="11">
    <source>
        <dbReference type="RuleBase" id="RU003357"/>
    </source>
</evidence>
<dbReference type="SUPFAM" id="SSF49464">
    <property type="entry name" value="Carboxypeptidase regulatory domain-like"/>
    <property type="match status" value="1"/>
</dbReference>
<dbReference type="Pfam" id="PF00593">
    <property type="entry name" value="TonB_dep_Rec_b-barrel"/>
    <property type="match status" value="1"/>
</dbReference>
<proteinExistence type="inferred from homology"/>
<evidence type="ECO:0000256" key="7">
    <source>
        <dbReference type="ARBA" id="ARBA00023136"/>
    </source>
</evidence>
<protein>
    <submittedName>
        <fullName evidence="14">TonB-dependent receptor plug domain protein</fullName>
    </submittedName>
</protein>
<organism evidence="14 15">
    <name type="scientific">Prevotella bivia</name>
    <dbReference type="NCBI Taxonomy" id="28125"/>
    <lineage>
        <taxon>Bacteria</taxon>
        <taxon>Pseudomonadati</taxon>
        <taxon>Bacteroidota</taxon>
        <taxon>Bacteroidia</taxon>
        <taxon>Bacteroidales</taxon>
        <taxon>Prevotellaceae</taxon>
        <taxon>Prevotella</taxon>
    </lineage>
</organism>
<dbReference type="Gene3D" id="2.60.40.1120">
    <property type="entry name" value="Carboxypeptidase-like, regulatory domain"/>
    <property type="match status" value="1"/>
</dbReference>
<dbReference type="Pfam" id="PF07715">
    <property type="entry name" value="Plug"/>
    <property type="match status" value="1"/>
</dbReference>
<keyword evidence="7 10" id="KW-0472">Membrane</keyword>
<keyword evidence="4 10" id="KW-0812">Transmembrane</keyword>
<dbReference type="InterPro" id="IPR036942">
    <property type="entry name" value="Beta-barrel_TonB_sf"/>
</dbReference>
<dbReference type="PROSITE" id="PS52016">
    <property type="entry name" value="TONB_DEPENDENT_REC_3"/>
    <property type="match status" value="1"/>
</dbReference>
<dbReference type="Pfam" id="PF13715">
    <property type="entry name" value="CarbopepD_reg_2"/>
    <property type="match status" value="1"/>
</dbReference>
<evidence type="ECO:0000256" key="5">
    <source>
        <dbReference type="ARBA" id="ARBA00022729"/>
    </source>
</evidence>
<evidence type="ECO:0000256" key="4">
    <source>
        <dbReference type="ARBA" id="ARBA00022692"/>
    </source>
</evidence>
<dbReference type="eggNOG" id="COG4771">
    <property type="taxonomic scope" value="Bacteria"/>
</dbReference>
<keyword evidence="5" id="KW-0732">Signal</keyword>
<dbReference type="SUPFAM" id="SSF56935">
    <property type="entry name" value="Porins"/>
    <property type="match status" value="1"/>
</dbReference>
<dbReference type="Proteomes" id="UP000070093">
    <property type="component" value="Unassembled WGS sequence"/>
</dbReference>
<dbReference type="GO" id="GO:0009279">
    <property type="term" value="C:cell outer membrane"/>
    <property type="evidence" value="ECO:0007669"/>
    <property type="project" value="UniProtKB-SubCell"/>
</dbReference>
<comment type="similarity">
    <text evidence="10 11">Belongs to the TonB-dependent receptor family.</text>
</comment>
<keyword evidence="8 14" id="KW-0675">Receptor</keyword>
<keyword evidence="9 10" id="KW-0998">Cell outer membrane</keyword>
<sequence>MRGRVNATRTFKGLVADLRIMVQDTYKWVLQIYFICSTFAANKKNISMARKRKRDKSLCREFICRCINFKLVHLFFVNNFEFHSLFKTPQKPKKQNMERLSTHSLCLLRIFYILCLLHTTSYNANAQTHGTTILHGYVTDEQRHIPLSGASIEIIGTEKRAISNEQGRYVLPISEEGKFTLRVSYIGYKTKKTNVDLFVNKQDSICINIGLHTNSNTLQGVTILGKNKIRQLKQSALPVSVIGKRQLEGTATNVNDVLARTVGVTVRNTGGMGSASRISIRGLEGKRMGMFVDESPLGGLNNFVALNDIPTSMIERIEVYKGIVPYKFGGSALGGAVNVVTKEYPPLYFDASYEISSFNTHQLSTVLKRTNQRTGLQFGIGGVYTHSDNDYDMVLDHLDGRTVKRTHDKFSKIIGGASVKATKWWFDELKWELIFTHTRQEIQGIDQYIREAFNKSQNLITALKLQKENFFAPGLDLTFETLLSYGRYGMTDKALCRYDWDGNPLPAVSPFGGEQGNHPSDGDNKSYDWSGKLNLNYLINAHHSLNLNVCANNTNMFPTDSLMDKALGFNANFHSRMTSTTIGLSYDLTLFNGRFQNAFTIKDFIYSSDSRSISTYSISEPKPISSSKNFAGFSNAMRWKFSDELLAKASFNSEVRIPSTEELIGNGYSILPSPALKPERTTGYNIGLLYHKALKDGGMIEMELNSFYNTLEDMIRFTPDMIPTMARYRNFGEVQTMGIELEAKGDVLPMLYLYANTTYQDLRDKRKMVPGTVVENPTYNMRIPNVPYFMANGGLEYHQENIFGGQGQNTRIMVDASYIHQYYYDFEMSKYQERKIPTSMIVDAAIEHTLQNSTWSFTLKVKNIANRRVVSDLNCPLPGRSVAFKVRYLLK</sequence>
<accession>A0A137SPQ5</accession>
<evidence type="ECO:0000256" key="1">
    <source>
        <dbReference type="ARBA" id="ARBA00004571"/>
    </source>
</evidence>
<keyword evidence="2 10" id="KW-0813">Transport</keyword>
<keyword evidence="3 10" id="KW-1134">Transmembrane beta strand</keyword>
<evidence type="ECO:0000256" key="2">
    <source>
        <dbReference type="ARBA" id="ARBA00022448"/>
    </source>
</evidence>
<evidence type="ECO:0000256" key="8">
    <source>
        <dbReference type="ARBA" id="ARBA00023170"/>
    </source>
</evidence>
<feature type="domain" description="TonB-dependent receptor plug" evidence="13">
    <location>
        <begin position="233"/>
        <end position="336"/>
    </location>
</feature>
<evidence type="ECO:0000259" key="13">
    <source>
        <dbReference type="Pfam" id="PF07715"/>
    </source>
</evidence>
<evidence type="ECO:0000256" key="3">
    <source>
        <dbReference type="ARBA" id="ARBA00022452"/>
    </source>
</evidence>
<dbReference type="AlphaFoldDB" id="A0A137SPQ5"/>
<keyword evidence="6 11" id="KW-0798">TonB box</keyword>
<dbReference type="PANTHER" id="PTHR30069">
    <property type="entry name" value="TONB-DEPENDENT OUTER MEMBRANE RECEPTOR"/>
    <property type="match status" value="1"/>
</dbReference>
<dbReference type="InterPro" id="IPR039426">
    <property type="entry name" value="TonB-dep_rcpt-like"/>
</dbReference>
<evidence type="ECO:0000313" key="15">
    <source>
        <dbReference type="Proteomes" id="UP000070093"/>
    </source>
</evidence>